<dbReference type="RefSeq" id="WP_147041975.1">
    <property type="nucleotide sequence ID" value="NZ_BAABIR010000001.1"/>
</dbReference>
<comment type="caution">
    <text evidence="8">The sequence shown here is derived from an EMBL/GenBank/DDBJ whole genome shotgun (WGS) entry which is preliminary data.</text>
</comment>
<feature type="transmembrane region" description="Helical" evidence="6">
    <location>
        <begin position="208"/>
        <end position="226"/>
    </location>
</feature>
<feature type="transmembrane region" description="Helical" evidence="6">
    <location>
        <begin position="357"/>
        <end position="376"/>
    </location>
</feature>
<dbReference type="InterPro" id="IPR036259">
    <property type="entry name" value="MFS_trans_sf"/>
</dbReference>
<evidence type="ECO:0000256" key="4">
    <source>
        <dbReference type="ARBA" id="ARBA00022989"/>
    </source>
</evidence>
<keyword evidence="9" id="KW-1185">Reference proteome</keyword>
<feature type="transmembrane region" description="Helical" evidence="6">
    <location>
        <begin position="388"/>
        <end position="410"/>
    </location>
</feature>
<evidence type="ECO:0000256" key="3">
    <source>
        <dbReference type="ARBA" id="ARBA00022692"/>
    </source>
</evidence>
<dbReference type="GO" id="GO:0022857">
    <property type="term" value="F:transmembrane transporter activity"/>
    <property type="evidence" value="ECO:0007669"/>
    <property type="project" value="InterPro"/>
</dbReference>
<dbReference type="Pfam" id="PF07690">
    <property type="entry name" value="MFS_1"/>
    <property type="match status" value="1"/>
</dbReference>
<comment type="subcellular location">
    <subcellularLocation>
        <location evidence="1">Membrane</location>
        <topology evidence="1">Multi-pass membrane protein</topology>
    </subcellularLocation>
</comment>
<feature type="transmembrane region" description="Helical" evidence="6">
    <location>
        <begin position="120"/>
        <end position="140"/>
    </location>
</feature>
<dbReference type="PANTHER" id="PTHR23505">
    <property type="entry name" value="SPINSTER"/>
    <property type="match status" value="1"/>
</dbReference>
<evidence type="ECO:0000256" key="5">
    <source>
        <dbReference type="ARBA" id="ARBA00023136"/>
    </source>
</evidence>
<feature type="transmembrane region" description="Helical" evidence="6">
    <location>
        <begin position="45"/>
        <end position="66"/>
    </location>
</feature>
<dbReference type="CDD" id="cd17328">
    <property type="entry name" value="MFS_spinster_like"/>
    <property type="match status" value="1"/>
</dbReference>
<feature type="domain" description="Major facilitator superfamily (MFS) profile" evidence="7">
    <location>
        <begin position="53"/>
        <end position="465"/>
    </location>
</feature>
<evidence type="ECO:0000256" key="6">
    <source>
        <dbReference type="SAM" id="Phobius"/>
    </source>
</evidence>
<accession>A0A5C6TQT6</accession>
<dbReference type="InterPro" id="IPR011701">
    <property type="entry name" value="MFS"/>
</dbReference>
<name>A0A5C6TQT6_9SPHN</name>
<dbReference type="Proteomes" id="UP000321249">
    <property type="component" value="Unassembled WGS sequence"/>
</dbReference>
<dbReference type="GO" id="GO:0016020">
    <property type="term" value="C:membrane"/>
    <property type="evidence" value="ECO:0007669"/>
    <property type="project" value="UniProtKB-SubCell"/>
</dbReference>
<feature type="transmembrane region" description="Helical" evidence="6">
    <location>
        <begin position="265"/>
        <end position="284"/>
    </location>
</feature>
<keyword evidence="5 6" id="KW-0472">Membrane</keyword>
<dbReference type="EMBL" id="VOQQ01000001">
    <property type="protein sequence ID" value="TXC62586.1"/>
    <property type="molecule type" value="Genomic_DNA"/>
</dbReference>
<feature type="transmembrane region" description="Helical" evidence="6">
    <location>
        <begin position="430"/>
        <end position="452"/>
    </location>
</feature>
<keyword evidence="4 6" id="KW-1133">Transmembrane helix</keyword>
<dbReference type="PROSITE" id="PS50850">
    <property type="entry name" value="MFS"/>
    <property type="match status" value="1"/>
</dbReference>
<protein>
    <submittedName>
        <fullName evidence="8">MFS transporter</fullName>
    </submittedName>
</protein>
<feature type="transmembrane region" description="Helical" evidence="6">
    <location>
        <begin position="300"/>
        <end position="321"/>
    </location>
</feature>
<sequence length="472" mass="50055">MVASPPLHRSWYRMLVSGRLAARGIPLMSLLPIDGAETRTVAPPIAATPRAYVLVMLTLVYIMNMIDRKIVTILQEPIKHEFGLMDWQLGLMSGFAFATLYAVAGFPIARYADRPTSNRVNIISGALVAWSAATALGGIAQNYIQLLLARFAVGIGEAGSGPPSHSIIADLFRLSERGRAMGLFALASPIGIAAGLSIGGYVADHFSWRVALLLVGLPGLLLALVFRATVIEPRRSQAVGQARPADRPGFLETLRTIGRKRTFQLLVTGGCLAAFTNLGIQYWYPTFFMRSFGLTLGEVGLAWGVASGTAGVVGTFGGGWLADKFGKNNPRAILLVPACGMVLALPFHIAAVTAAEWHVALALLLVPTTLTTLWVAPNMTLNQGLAPLAMRATIVALSTFLVNLVGLGLGPMGLGYLSDVFTSSYGSTEAGLRIALIAISPVYLLSGLCFFAGSFFIPRDLEDTAVAVKPAS</sequence>
<gene>
    <name evidence="8" type="ORF">FRZ32_02265</name>
</gene>
<feature type="transmembrane region" description="Helical" evidence="6">
    <location>
        <begin position="87"/>
        <end position="108"/>
    </location>
</feature>
<evidence type="ECO:0000256" key="2">
    <source>
        <dbReference type="ARBA" id="ARBA00022448"/>
    </source>
</evidence>
<proteinExistence type="predicted"/>
<evidence type="ECO:0000259" key="7">
    <source>
        <dbReference type="PROSITE" id="PS50850"/>
    </source>
</evidence>
<evidence type="ECO:0000313" key="9">
    <source>
        <dbReference type="Proteomes" id="UP000321249"/>
    </source>
</evidence>
<dbReference type="Gene3D" id="1.20.1250.20">
    <property type="entry name" value="MFS general substrate transporter like domains"/>
    <property type="match status" value="2"/>
</dbReference>
<dbReference type="InterPro" id="IPR044770">
    <property type="entry name" value="MFS_spinster-like"/>
</dbReference>
<feature type="transmembrane region" description="Helical" evidence="6">
    <location>
        <begin position="333"/>
        <end position="351"/>
    </location>
</feature>
<evidence type="ECO:0000256" key="1">
    <source>
        <dbReference type="ARBA" id="ARBA00004141"/>
    </source>
</evidence>
<organism evidence="8 9">
    <name type="scientific">Allosphingosinicella ginsenosidimutans</name>
    <dbReference type="NCBI Taxonomy" id="1176539"/>
    <lineage>
        <taxon>Bacteria</taxon>
        <taxon>Pseudomonadati</taxon>
        <taxon>Pseudomonadota</taxon>
        <taxon>Alphaproteobacteria</taxon>
        <taxon>Sphingomonadales</taxon>
        <taxon>Sphingomonadaceae</taxon>
        <taxon>Allosphingosinicella</taxon>
    </lineage>
</organism>
<evidence type="ECO:0000313" key="8">
    <source>
        <dbReference type="EMBL" id="TXC62586.1"/>
    </source>
</evidence>
<dbReference type="AlphaFoldDB" id="A0A5C6TQT6"/>
<feature type="transmembrane region" description="Helical" evidence="6">
    <location>
        <begin position="183"/>
        <end position="202"/>
    </location>
</feature>
<keyword evidence="2" id="KW-0813">Transport</keyword>
<reference evidence="8 9" key="1">
    <citation type="journal article" date="2015" name="J. Microbiol.">
        <title>Sphingosinicella ginsenosidimutans sp. nov., with ginsenoside converting activity.</title>
        <authorList>
            <person name="Kim J.K."/>
            <person name="Kang M.S."/>
            <person name="Park S.C."/>
            <person name="Kim K.M."/>
            <person name="Choi K."/>
            <person name="Yoon M.H."/>
            <person name="Im W.T."/>
        </authorList>
    </citation>
    <scope>NUCLEOTIDE SEQUENCE [LARGE SCALE GENOMIC DNA]</scope>
    <source>
        <strain evidence="8 9">BS-11</strain>
    </source>
</reference>
<dbReference type="SUPFAM" id="SSF103473">
    <property type="entry name" value="MFS general substrate transporter"/>
    <property type="match status" value="1"/>
</dbReference>
<dbReference type="OrthoDB" id="7497327at2"/>
<dbReference type="InterPro" id="IPR020846">
    <property type="entry name" value="MFS_dom"/>
</dbReference>
<dbReference type="PANTHER" id="PTHR23505:SF79">
    <property type="entry name" value="PROTEIN SPINSTER"/>
    <property type="match status" value="1"/>
</dbReference>
<keyword evidence="3 6" id="KW-0812">Transmembrane</keyword>